<accession>A0A6A6T489</accession>
<feature type="region of interest" description="Disordered" evidence="1">
    <location>
        <begin position="515"/>
        <end position="619"/>
    </location>
</feature>
<gene>
    <name evidence="2" type="ORF">K491DRAFT_679632</name>
</gene>
<dbReference type="OrthoDB" id="3798487at2759"/>
<dbReference type="AlphaFoldDB" id="A0A6A6T489"/>
<feature type="compositionally biased region" description="Acidic residues" evidence="1">
    <location>
        <begin position="610"/>
        <end position="619"/>
    </location>
</feature>
<protein>
    <submittedName>
        <fullName evidence="2">Uncharacterized protein</fullName>
    </submittedName>
</protein>
<evidence type="ECO:0000313" key="3">
    <source>
        <dbReference type="Proteomes" id="UP000799324"/>
    </source>
</evidence>
<evidence type="ECO:0000313" key="2">
    <source>
        <dbReference type="EMBL" id="KAF2654472.1"/>
    </source>
</evidence>
<feature type="compositionally biased region" description="Basic and acidic residues" evidence="1">
    <location>
        <begin position="549"/>
        <end position="573"/>
    </location>
</feature>
<feature type="region of interest" description="Disordered" evidence="1">
    <location>
        <begin position="74"/>
        <end position="156"/>
    </location>
</feature>
<organism evidence="2 3">
    <name type="scientific">Lophiostoma macrostomum CBS 122681</name>
    <dbReference type="NCBI Taxonomy" id="1314788"/>
    <lineage>
        <taxon>Eukaryota</taxon>
        <taxon>Fungi</taxon>
        <taxon>Dikarya</taxon>
        <taxon>Ascomycota</taxon>
        <taxon>Pezizomycotina</taxon>
        <taxon>Dothideomycetes</taxon>
        <taxon>Pleosporomycetidae</taxon>
        <taxon>Pleosporales</taxon>
        <taxon>Lophiostomataceae</taxon>
        <taxon>Lophiostoma</taxon>
    </lineage>
</organism>
<keyword evidence="3" id="KW-1185">Reference proteome</keyword>
<feature type="compositionally biased region" description="Basic and acidic residues" evidence="1">
    <location>
        <begin position="95"/>
        <end position="117"/>
    </location>
</feature>
<reference evidence="2" key="1">
    <citation type="journal article" date="2020" name="Stud. Mycol.">
        <title>101 Dothideomycetes genomes: a test case for predicting lifestyles and emergence of pathogens.</title>
        <authorList>
            <person name="Haridas S."/>
            <person name="Albert R."/>
            <person name="Binder M."/>
            <person name="Bloem J."/>
            <person name="Labutti K."/>
            <person name="Salamov A."/>
            <person name="Andreopoulos B."/>
            <person name="Baker S."/>
            <person name="Barry K."/>
            <person name="Bills G."/>
            <person name="Bluhm B."/>
            <person name="Cannon C."/>
            <person name="Castanera R."/>
            <person name="Culley D."/>
            <person name="Daum C."/>
            <person name="Ezra D."/>
            <person name="Gonzalez J."/>
            <person name="Henrissat B."/>
            <person name="Kuo A."/>
            <person name="Liang C."/>
            <person name="Lipzen A."/>
            <person name="Lutzoni F."/>
            <person name="Magnuson J."/>
            <person name="Mondo S."/>
            <person name="Nolan M."/>
            <person name="Ohm R."/>
            <person name="Pangilinan J."/>
            <person name="Park H.-J."/>
            <person name="Ramirez L."/>
            <person name="Alfaro M."/>
            <person name="Sun H."/>
            <person name="Tritt A."/>
            <person name="Yoshinaga Y."/>
            <person name="Zwiers L.-H."/>
            <person name="Turgeon B."/>
            <person name="Goodwin S."/>
            <person name="Spatafora J."/>
            <person name="Crous P."/>
            <person name="Grigoriev I."/>
        </authorList>
    </citation>
    <scope>NUCLEOTIDE SEQUENCE</scope>
    <source>
        <strain evidence="2">CBS 122681</strain>
    </source>
</reference>
<feature type="compositionally biased region" description="Polar residues" evidence="1">
    <location>
        <begin position="580"/>
        <end position="589"/>
    </location>
</feature>
<proteinExistence type="predicted"/>
<evidence type="ECO:0000256" key="1">
    <source>
        <dbReference type="SAM" id="MobiDB-lite"/>
    </source>
</evidence>
<dbReference type="EMBL" id="MU004363">
    <property type="protein sequence ID" value="KAF2654472.1"/>
    <property type="molecule type" value="Genomic_DNA"/>
</dbReference>
<dbReference type="Proteomes" id="UP000799324">
    <property type="component" value="Unassembled WGS sequence"/>
</dbReference>
<name>A0A6A6T489_9PLEO</name>
<sequence>MALEISATFLFGEKELKLYQRWQLTQPSISSERYGLLPTAFEYEDYLFWRDHLRQRYLPGGGNFIEGLPAEEEGAYAGQEEEAKQEQEAEQGQESEPKHELELKQEQEDNEKDKIGEEDPSIESAQDTPQQNPTPPEQVDGAPENETAQAEQEEDRQLYATASKCQHPLHPTHPSNSLEPGEISPPILRCPLCKMRAHITFLTVLSSRWVDLGGPWRRWNMEADPQALNYTTGTRSYHRAKLDLVREVYAQEEWAEAENVWEAGHPGGVDESVQQYGANAALDLLRREYTYPMTTVDGNGAVVEGFGTLGSDEQERSTPKAKTVVFTPDTCDTRGRPNLYFYRVYTPLYDPETCPHAAPDPEGWLDTSFMKDHMYAVSQARILLLLHDPSVPYVTYVDLNDGDDKGENKHVERLQEIVADVLSRKDAEDRGRWSQMLAGTSDIFFVHRDDWGEGDEFDTFSMSPTLVGTLAETYARLIGDIDEEEFPLEVPEAARELDEEQLAEAQMEGIQSAFFDSDSDSSSSEDTPLSPGVEDLPKDPEIVDQELDDAQRLKDSEIVSQELRPDAQERQTEVVEEATNAHNSSTTSGVVEDISMDNGVTDPPDRDVDMIDAVEGSEP</sequence>